<evidence type="ECO:0000313" key="6">
    <source>
        <dbReference type="EMBL" id="CAH1775866.1"/>
    </source>
</evidence>
<dbReference type="InterPro" id="IPR050541">
    <property type="entry name" value="LRR_TM_domain-containing"/>
</dbReference>
<organism evidence="6 7">
    <name type="scientific">Owenia fusiformis</name>
    <name type="common">Polychaete worm</name>
    <dbReference type="NCBI Taxonomy" id="6347"/>
    <lineage>
        <taxon>Eukaryota</taxon>
        <taxon>Metazoa</taxon>
        <taxon>Spiralia</taxon>
        <taxon>Lophotrochozoa</taxon>
        <taxon>Annelida</taxon>
        <taxon>Polychaeta</taxon>
        <taxon>Sedentaria</taxon>
        <taxon>Canalipalpata</taxon>
        <taxon>Sabellida</taxon>
        <taxon>Oweniida</taxon>
        <taxon>Oweniidae</taxon>
        <taxon>Owenia</taxon>
    </lineage>
</organism>
<dbReference type="InterPro" id="IPR000372">
    <property type="entry name" value="LRRNT"/>
</dbReference>
<dbReference type="Gene3D" id="3.80.10.10">
    <property type="entry name" value="Ribonuclease Inhibitor"/>
    <property type="match status" value="2"/>
</dbReference>
<dbReference type="InterPro" id="IPR001611">
    <property type="entry name" value="Leu-rich_rpt"/>
</dbReference>
<dbReference type="SMART" id="SM00013">
    <property type="entry name" value="LRRNT"/>
    <property type="match status" value="1"/>
</dbReference>
<evidence type="ECO:0000256" key="1">
    <source>
        <dbReference type="ARBA" id="ARBA00022614"/>
    </source>
</evidence>
<feature type="signal peptide" evidence="4">
    <location>
        <begin position="1"/>
        <end position="29"/>
    </location>
</feature>
<dbReference type="InterPro" id="IPR032675">
    <property type="entry name" value="LRR_dom_sf"/>
</dbReference>
<gene>
    <name evidence="6" type="ORF">OFUS_LOCUS3110</name>
</gene>
<dbReference type="PANTHER" id="PTHR24369:SF210">
    <property type="entry name" value="CHAOPTIN-RELATED"/>
    <property type="match status" value="1"/>
</dbReference>
<dbReference type="SUPFAM" id="SSF52058">
    <property type="entry name" value="L domain-like"/>
    <property type="match status" value="1"/>
</dbReference>
<protein>
    <recommendedName>
        <fullName evidence="5">LRRNT domain-containing protein</fullName>
    </recommendedName>
</protein>
<dbReference type="GO" id="GO:0005886">
    <property type="term" value="C:plasma membrane"/>
    <property type="evidence" value="ECO:0007669"/>
    <property type="project" value="TreeGrafter"/>
</dbReference>
<evidence type="ECO:0000256" key="2">
    <source>
        <dbReference type="ARBA" id="ARBA00022729"/>
    </source>
</evidence>
<dbReference type="EMBL" id="CAIIXF020000001">
    <property type="protein sequence ID" value="CAH1775866.1"/>
    <property type="molecule type" value="Genomic_DNA"/>
</dbReference>
<dbReference type="AlphaFoldDB" id="A0A8S4N3M2"/>
<keyword evidence="1" id="KW-0433">Leucine-rich repeat</keyword>
<keyword evidence="2 4" id="KW-0732">Signal</keyword>
<evidence type="ECO:0000313" key="7">
    <source>
        <dbReference type="Proteomes" id="UP000749559"/>
    </source>
</evidence>
<dbReference type="OrthoDB" id="10008953at2759"/>
<dbReference type="PANTHER" id="PTHR24369">
    <property type="entry name" value="ANTIGEN BSP, PUTATIVE-RELATED"/>
    <property type="match status" value="1"/>
</dbReference>
<reference evidence="6" key="1">
    <citation type="submission" date="2022-03" db="EMBL/GenBank/DDBJ databases">
        <authorList>
            <person name="Martin C."/>
        </authorList>
    </citation>
    <scope>NUCLEOTIDE SEQUENCE</scope>
</reference>
<feature type="domain" description="LRRNT" evidence="5">
    <location>
        <begin position="36"/>
        <end position="67"/>
    </location>
</feature>
<name>A0A8S4N3M2_OWEFU</name>
<dbReference type="Proteomes" id="UP000749559">
    <property type="component" value="Unassembled WGS sequence"/>
</dbReference>
<keyword evidence="7" id="KW-1185">Reference proteome</keyword>
<proteinExistence type="predicted"/>
<comment type="caution">
    <text evidence="6">The sequence shown here is derived from an EMBL/GenBank/DDBJ whole genome shotgun (WGS) entry which is preliminary data.</text>
</comment>
<accession>A0A8S4N3M2</accession>
<feature type="chain" id="PRO_5035939149" description="LRRNT domain-containing protein" evidence="4">
    <location>
        <begin position="30"/>
        <end position="404"/>
    </location>
</feature>
<keyword evidence="3" id="KW-0677">Repeat</keyword>
<dbReference type="Pfam" id="PF13855">
    <property type="entry name" value="LRR_8"/>
    <property type="match status" value="1"/>
</dbReference>
<evidence type="ECO:0000256" key="4">
    <source>
        <dbReference type="SAM" id="SignalP"/>
    </source>
</evidence>
<evidence type="ECO:0000259" key="5">
    <source>
        <dbReference type="SMART" id="SM00013"/>
    </source>
</evidence>
<evidence type="ECO:0000256" key="3">
    <source>
        <dbReference type="ARBA" id="ARBA00022737"/>
    </source>
</evidence>
<sequence>MRDSKKVKMFLYFLFCLIVALEYVVLGAATNDRQPSCKICKCNGTTVDCEGVKLDNVPKDFPPNITELSLARCGLVELKDNELGMLYKHLRRLDIRHNKIAALKNVTFAGLNELQYIDMGGNKYRADEVDPFVFSLLPNITEIIVRGYGDTRNHDIDRHVPRAWFDTFKGLENSTIERITFDAISESPVILKKEDFVYLNKSPVKYLSLYNIRLVDIDFEFLGNLIHLEEVDLSMNNLQMNIKYLNAITQLFKLKKLRNISLNDNSQNWNEKNERELLPKFIAEFPLPVPQSMEEINFARSILVRGPKRYLSYGFKIQRENAIRKVDVSGFKLMQRLGPVHGAVHVKELYAEDIGCEMYPSTFSCEYGALESIEIMNIAHNFINMTQNNVKQLGCSPTVADSNT</sequence>